<evidence type="ECO:0000259" key="5">
    <source>
        <dbReference type="PROSITE" id="PS50043"/>
    </source>
</evidence>
<dbReference type="PROSITE" id="PS50043">
    <property type="entry name" value="HTH_LUXR_2"/>
    <property type="match status" value="1"/>
</dbReference>
<accession>A0A934NWS8</accession>
<dbReference type="Pfam" id="PF00196">
    <property type="entry name" value="GerE"/>
    <property type="match status" value="1"/>
</dbReference>
<dbReference type="GO" id="GO:0006355">
    <property type="term" value="P:regulation of DNA-templated transcription"/>
    <property type="evidence" value="ECO:0007669"/>
    <property type="project" value="InterPro"/>
</dbReference>
<dbReference type="EMBL" id="JAEMNV010000012">
    <property type="protein sequence ID" value="MBJ8342590.1"/>
    <property type="molecule type" value="Genomic_DNA"/>
</dbReference>
<keyword evidence="2" id="KW-0238">DNA-binding</keyword>
<proteinExistence type="predicted"/>
<evidence type="ECO:0000256" key="4">
    <source>
        <dbReference type="SAM" id="MobiDB-lite"/>
    </source>
</evidence>
<evidence type="ECO:0000256" key="2">
    <source>
        <dbReference type="ARBA" id="ARBA00023125"/>
    </source>
</evidence>
<dbReference type="PANTHER" id="PTHR44688:SF16">
    <property type="entry name" value="DNA-BINDING TRANSCRIPTIONAL ACTIVATOR DEVR_DOSR"/>
    <property type="match status" value="1"/>
</dbReference>
<dbReference type="PRINTS" id="PR00038">
    <property type="entry name" value="HTHLUXR"/>
</dbReference>
<dbReference type="Gene3D" id="1.10.10.10">
    <property type="entry name" value="Winged helix-like DNA-binding domain superfamily/Winged helix DNA-binding domain"/>
    <property type="match status" value="1"/>
</dbReference>
<evidence type="ECO:0000256" key="1">
    <source>
        <dbReference type="ARBA" id="ARBA00023015"/>
    </source>
</evidence>
<protein>
    <submittedName>
        <fullName evidence="6">Helix-turn-helix transcriptional regulator</fullName>
    </submittedName>
</protein>
<keyword evidence="3" id="KW-0804">Transcription</keyword>
<name>A0A934NWS8_9NOCA</name>
<keyword evidence="7" id="KW-1185">Reference proteome</keyword>
<dbReference type="InterPro" id="IPR036388">
    <property type="entry name" value="WH-like_DNA-bd_sf"/>
</dbReference>
<dbReference type="RefSeq" id="WP_199708240.1">
    <property type="nucleotide sequence ID" value="NZ_JAEMNV010000012.1"/>
</dbReference>
<dbReference type="InterPro" id="IPR000792">
    <property type="entry name" value="Tscrpt_reg_LuxR_C"/>
</dbReference>
<dbReference type="SUPFAM" id="SSF55781">
    <property type="entry name" value="GAF domain-like"/>
    <property type="match status" value="1"/>
</dbReference>
<sequence>MSVDSVQRATEKVARLCTQPRDLVTLWNEVTEVVGSVVPFFQTPCWYTVDPASLLMTSHFHVGLPEFSGEWLAAEYYEDDAQSVPDVIRSSTGISTLHEATDGDPSSSPRWRRNMSMGGDQELIARLRTRTGEVWGALGLYRDADKPMFTELEKSFIAAVAPSLADGARRALLFGQAAEPEYVDSPGLLVLNENWDIESATPGVAHWLAELPDGNWDRGELPSAVTTLAGRTLRSAEDRSRPGDVAVSRIRSRSGRWLVLHGACLTSTGQRRIAVIIEPAHPSRINPLLMSAYGLTEREKDVTRLVLQGASTTQISTDLVVSVHTVQQHLKSIFDKTGVRSRRDLVGRIFFNHYEPRFRDNEKRVLANKAVRGGPWTAD</sequence>
<dbReference type="Proteomes" id="UP000655868">
    <property type="component" value="Unassembled WGS sequence"/>
</dbReference>
<evidence type="ECO:0000256" key="3">
    <source>
        <dbReference type="ARBA" id="ARBA00023163"/>
    </source>
</evidence>
<dbReference type="SMART" id="SM00421">
    <property type="entry name" value="HTH_LUXR"/>
    <property type="match status" value="1"/>
</dbReference>
<dbReference type="GO" id="GO:0003677">
    <property type="term" value="F:DNA binding"/>
    <property type="evidence" value="ECO:0007669"/>
    <property type="project" value="UniProtKB-KW"/>
</dbReference>
<organism evidence="6 7">
    <name type="scientific">Antrihabitans stalagmiti</name>
    <dbReference type="NCBI Taxonomy" id="2799499"/>
    <lineage>
        <taxon>Bacteria</taxon>
        <taxon>Bacillati</taxon>
        <taxon>Actinomycetota</taxon>
        <taxon>Actinomycetes</taxon>
        <taxon>Mycobacteriales</taxon>
        <taxon>Nocardiaceae</taxon>
        <taxon>Antrihabitans</taxon>
    </lineage>
</organism>
<dbReference type="PROSITE" id="PS00622">
    <property type="entry name" value="HTH_LUXR_1"/>
    <property type="match status" value="1"/>
</dbReference>
<dbReference type="PANTHER" id="PTHR44688">
    <property type="entry name" value="DNA-BINDING TRANSCRIPTIONAL ACTIVATOR DEVR_DOSR"/>
    <property type="match status" value="1"/>
</dbReference>
<reference evidence="6" key="1">
    <citation type="submission" date="2020-12" db="EMBL/GenBank/DDBJ databases">
        <title>Antrihabitans popcorni sp. nov. and Antrihabitans auranticaus sp. nov., isolated from a larva cave.</title>
        <authorList>
            <person name="Lee S.D."/>
            <person name="Kim I.S."/>
        </authorList>
    </citation>
    <scope>NUCLEOTIDE SEQUENCE</scope>
    <source>
        <strain evidence="6">YC3-6</strain>
    </source>
</reference>
<dbReference type="InterPro" id="IPR016032">
    <property type="entry name" value="Sig_transdc_resp-reg_C-effctor"/>
</dbReference>
<comment type="caution">
    <text evidence="6">The sequence shown here is derived from an EMBL/GenBank/DDBJ whole genome shotgun (WGS) entry which is preliminary data.</text>
</comment>
<dbReference type="CDD" id="cd06170">
    <property type="entry name" value="LuxR_C_like"/>
    <property type="match status" value="1"/>
</dbReference>
<feature type="domain" description="HTH luxR-type" evidence="5">
    <location>
        <begin position="288"/>
        <end position="354"/>
    </location>
</feature>
<dbReference type="AlphaFoldDB" id="A0A934NWS8"/>
<evidence type="ECO:0000313" key="7">
    <source>
        <dbReference type="Proteomes" id="UP000655868"/>
    </source>
</evidence>
<gene>
    <name evidence="6" type="ORF">JGU71_27245</name>
</gene>
<evidence type="ECO:0000313" key="6">
    <source>
        <dbReference type="EMBL" id="MBJ8342590.1"/>
    </source>
</evidence>
<keyword evidence="1" id="KW-0805">Transcription regulation</keyword>
<feature type="region of interest" description="Disordered" evidence="4">
    <location>
        <begin position="94"/>
        <end position="115"/>
    </location>
</feature>
<dbReference type="SUPFAM" id="SSF46894">
    <property type="entry name" value="C-terminal effector domain of the bipartite response regulators"/>
    <property type="match status" value="1"/>
</dbReference>